<dbReference type="Pfam" id="PF07727">
    <property type="entry name" value="RVT_2"/>
    <property type="match status" value="1"/>
</dbReference>
<comment type="catalytic activity">
    <reaction evidence="9">
        <text>DNA(n) + a 2'-deoxyribonucleoside 5'-triphosphate = DNA(n+1) + diphosphate</text>
        <dbReference type="Rhea" id="RHEA:22508"/>
        <dbReference type="Rhea" id="RHEA-COMP:17339"/>
        <dbReference type="Rhea" id="RHEA-COMP:17340"/>
        <dbReference type="ChEBI" id="CHEBI:33019"/>
        <dbReference type="ChEBI" id="CHEBI:61560"/>
        <dbReference type="ChEBI" id="CHEBI:173112"/>
        <dbReference type="EC" id="2.7.7.7"/>
    </reaction>
</comment>
<keyword evidence="13" id="KW-1185">Reference proteome</keyword>
<keyword evidence="7" id="KW-0694">RNA-binding</keyword>
<dbReference type="Proteomes" id="UP000239156">
    <property type="component" value="Unassembled WGS sequence"/>
</dbReference>
<sequence>MSNNPVDPPSNSTQKQKADDPDILPKLTLDGSKFPLWSAALKQEIKRVVGVDNYFETDRSAVDSAAANGVLVLIEESVDPLLKTSLSDMSAYKAYTHLVARFERPSWSLLVSRWNSVSSPSDGSDTLAESFAAAHRNWTDLQARLGGLSVDKLAALTFYSSAIRYQTQIANALDSCLAITPNFDITADELLNIASRLAQSLPETGANVSAIGRGGGRGTFFRRGGTRGSNQSSGSLRQPGNSSSANATSDSWGSKNLTPSHPCTMCWEWGHWAPDCPRTSQRLPALEDPCIKNPDTKLKKSAVLSSQLVKTGNLASISADPMTSNDALVDSGASHHVTSNPALFHSLRPIELKLRVVSKDEFCVDGVGDVSLTTPFGTLRLKNVLYCKRIAGTIISLGYFSAWDGGVSFDGVFTLRQGGVDFKTNLRQYRCFLPVSSPSCSLSSVSTPVMPTIDSLHSDLWHGRLGHLSIRTLNKTISKLCASGLPLKKLKVPSKACDSCSLAKSQHRPFIHESRGLTQHVGDLVVADLMGPYPASIDGFCYAMVVQDVFSRLTSVIGLKLKSDAAPMLTTWILKFQRQIGKSIKTLRTDNGGEFISKVFESFLKNGGIEHEYAVPYEHHQNGQVERTNRTLSEMTRSFLIHSRLPVTLWTHAMKHAAWVFNRVVHAEDHISPFEVVMGVKPSFSMLRVFGCRAYVHDIEHTKQIKPRASAAIHIGISEVSNGWLLWDPTTNKVVRGASVVFHEHELPSQLTTSTSLNVGLDSIQISELEAIVDAIQPAGLGDFSLFEEFNLQDIALDSVTSVANILSDAPNSYREAMASELSEKWRLACKIELGMMDELSVWEVVAYSDDMELLGSRWVFAIKRSQDGDILRFKARVVAQGFTQVQGQNFEKTFAPTPTFASLRLLFAMASRNSWSVASFDVKSAFLHSPIDCEVFIKPPEGLNIPKGHVLKLKKALYGTKQAGRCWWLYLKQRLAEINFFPNPEDQSTYTFKEGKDVAFLWIHVDDGMLTASSPQLISCLQTRLSSLLDLKWDAELASIIGIRVRETKGGFFLDQPMLIDKLLSIETSNGTRPDITYAVNFLARFSMNPDETHWKALRHLISYIRYSSRLSLPIIANKLTRCEDCVVTFVDANWGGEAGRSVHGFFTLAWDAPVSWSSKRQTCIARSTCQAEYMALSFGAKDGQWITSLIRQLVPVNPPSLLSDNRSAIAISSDCATRKNHRHIEREFHTINELLYLNKVVINWIGTDEQLADILTKALGWKKLKDFLEKVGMKSSPHTLASNGGEVCAGSDDHAPPASVRLPPGHSRPD</sequence>
<dbReference type="VEuPathDB" id="FungiDB:PSTT_10230"/>
<dbReference type="VEuPathDB" id="FungiDB:PSHT_06591"/>
<dbReference type="PROSITE" id="PS50994">
    <property type="entry name" value="INTEGRASE"/>
    <property type="match status" value="1"/>
</dbReference>
<keyword evidence="2" id="KW-0507">mRNA processing</keyword>
<dbReference type="Pfam" id="PF13976">
    <property type="entry name" value="gag_pre-integrs"/>
    <property type="match status" value="1"/>
</dbReference>
<organism evidence="12 13">
    <name type="scientific">Puccinia striiformis</name>
    <dbReference type="NCBI Taxonomy" id="27350"/>
    <lineage>
        <taxon>Eukaryota</taxon>
        <taxon>Fungi</taxon>
        <taxon>Dikarya</taxon>
        <taxon>Basidiomycota</taxon>
        <taxon>Pucciniomycotina</taxon>
        <taxon>Pucciniomycetes</taxon>
        <taxon>Pucciniales</taxon>
        <taxon>Pucciniaceae</taxon>
        <taxon>Puccinia</taxon>
    </lineage>
</organism>
<evidence type="ECO:0000256" key="8">
    <source>
        <dbReference type="ARBA" id="ARBA00048173"/>
    </source>
</evidence>
<dbReference type="Pfam" id="PF22936">
    <property type="entry name" value="Pol_BBD"/>
    <property type="match status" value="1"/>
</dbReference>
<dbReference type="GO" id="GO:0006397">
    <property type="term" value="P:mRNA processing"/>
    <property type="evidence" value="ECO:0007669"/>
    <property type="project" value="UniProtKB-KW"/>
</dbReference>
<feature type="region of interest" description="Disordered" evidence="10">
    <location>
        <begin position="1280"/>
        <end position="1312"/>
    </location>
</feature>
<dbReference type="InterPro" id="IPR013103">
    <property type="entry name" value="RVT_2"/>
</dbReference>
<dbReference type="GO" id="GO:0005634">
    <property type="term" value="C:nucleus"/>
    <property type="evidence" value="ECO:0007669"/>
    <property type="project" value="UniProtKB-ARBA"/>
</dbReference>
<dbReference type="GO" id="GO:0006508">
    <property type="term" value="P:proteolysis"/>
    <property type="evidence" value="ECO:0007669"/>
    <property type="project" value="UniProtKB-KW"/>
</dbReference>
<name>A0A2S4V583_9BASI</name>
<feature type="compositionally biased region" description="Polar residues" evidence="10">
    <location>
        <begin position="229"/>
        <end position="254"/>
    </location>
</feature>
<dbReference type="GO" id="GO:0004190">
    <property type="term" value="F:aspartic-type endopeptidase activity"/>
    <property type="evidence" value="ECO:0007669"/>
    <property type="project" value="UniProtKB-KW"/>
</dbReference>
<dbReference type="InterPro" id="IPR025724">
    <property type="entry name" value="GAG-pre-integrase_dom"/>
</dbReference>
<dbReference type="Gene3D" id="3.30.420.10">
    <property type="entry name" value="Ribonuclease H-like superfamily/Ribonuclease H"/>
    <property type="match status" value="1"/>
</dbReference>
<evidence type="ECO:0000256" key="10">
    <source>
        <dbReference type="SAM" id="MobiDB-lite"/>
    </source>
</evidence>
<dbReference type="PANTHER" id="PTHR42648:SF24">
    <property type="entry name" value="INTEGRASE CATALYTIC DOMAIN-CONTAINING PROTEIN"/>
    <property type="match status" value="1"/>
</dbReference>
<evidence type="ECO:0000256" key="1">
    <source>
        <dbReference type="ARBA" id="ARBA00022578"/>
    </source>
</evidence>
<keyword evidence="5" id="KW-0064">Aspartyl protease</keyword>
<dbReference type="PANTHER" id="PTHR42648">
    <property type="entry name" value="TRANSPOSASE, PUTATIVE-RELATED"/>
    <property type="match status" value="1"/>
</dbReference>
<keyword evidence="1" id="KW-0815">Transposition</keyword>
<gene>
    <name evidence="12" type="ORF">PSTT_10230</name>
</gene>
<evidence type="ECO:0000256" key="5">
    <source>
        <dbReference type="ARBA" id="ARBA00022750"/>
    </source>
</evidence>
<dbReference type="GO" id="GO:0003887">
    <property type="term" value="F:DNA-directed DNA polymerase activity"/>
    <property type="evidence" value="ECO:0007669"/>
    <property type="project" value="UniProtKB-EC"/>
</dbReference>
<dbReference type="EMBL" id="PKSL01000109">
    <property type="protein sequence ID" value="POW04630.1"/>
    <property type="molecule type" value="Genomic_DNA"/>
</dbReference>
<dbReference type="GO" id="GO:0003723">
    <property type="term" value="F:RNA binding"/>
    <property type="evidence" value="ECO:0007669"/>
    <property type="project" value="UniProtKB-KW"/>
</dbReference>
<dbReference type="InterPro" id="IPR054722">
    <property type="entry name" value="PolX-like_BBD"/>
</dbReference>
<dbReference type="InterPro" id="IPR036397">
    <property type="entry name" value="RNaseH_sf"/>
</dbReference>
<evidence type="ECO:0000256" key="9">
    <source>
        <dbReference type="ARBA" id="ARBA00049244"/>
    </source>
</evidence>
<dbReference type="InterPro" id="IPR001584">
    <property type="entry name" value="Integrase_cat-core"/>
</dbReference>
<evidence type="ECO:0000256" key="4">
    <source>
        <dbReference type="ARBA" id="ARBA00022723"/>
    </source>
</evidence>
<comment type="catalytic activity">
    <reaction evidence="8">
        <text>DNA(n) + a 2'-deoxyribonucleoside 5'-triphosphate = DNA(n+1) + diphosphate</text>
        <dbReference type="Rhea" id="RHEA:22508"/>
        <dbReference type="Rhea" id="RHEA-COMP:17339"/>
        <dbReference type="Rhea" id="RHEA-COMP:17340"/>
        <dbReference type="ChEBI" id="CHEBI:33019"/>
        <dbReference type="ChEBI" id="CHEBI:61560"/>
        <dbReference type="ChEBI" id="CHEBI:173112"/>
        <dbReference type="EC" id="2.7.7.49"/>
    </reaction>
</comment>
<dbReference type="GO" id="GO:0032196">
    <property type="term" value="P:transposition"/>
    <property type="evidence" value="ECO:0007669"/>
    <property type="project" value="UniProtKB-KW"/>
</dbReference>
<dbReference type="InterPro" id="IPR057670">
    <property type="entry name" value="SH3_retrovirus"/>
</dbReference>
<dbReference type="GO" id="GO:0008270">
    <property type="term" value="F:zinc ion binding"/>
    <property type="evidence" value="ECO:0007669"/>
    <property type="project" value="InterPro"/>
</dbReference>
<evidence type="ECO:0000313" key="12">
    <source>
        <dbReference type="EMBL" id="POW04630.1"/>
    </source>
</evidence>
<protein>
    <recommendedName>
        <fullName evidence="11">Integrase catalytic domain-containing protein</fullName>
    </recommendedName>
</protein>
<evidence type="ECO:0000256" key="3">
    <source>
        <dbReference type="ARBA" id="ARBA00022670"/>
    </source>
</evidence>
<evidence type="ECO:0000259" key="11">
    <source>
        <dbReference type="PROSITE" id="PS50994"/>
    </source>
</evidence>
<comment type="caution">
    <text evidence="12">The sequence shown here is derived from an EMBL/GenBank/DDBJ whole genome shotgun (WGS) entry which is preliminary data.</text>
</comment>
<dbReference type="SUPFAM" id="SSF57756">
    <property type="entry name" value="Retrovirus zinc finger-like domains"/>
    <property type="match status" value="1"/>
</dbReference>
<feature type="domain" description="Integrase catalytic" evidence="11">
    <location>
        <begin position="505"/>
        <end position="681"/>
    </location>
</feature>
<feature type="region of interest" description="Disordered" evidence="10">
    <location>
        <begin position="1"/>
        <end position="22"/>
    </location>
</feature>
<dbReference type="InterPro" id="IPR012337">
    <property type="entry name" value="RNaseH-like_sf"/>
</dbReference>
<evidence type="ECO:0000256" key="2">
    <source>
        <dbReference type="ARBA" id="ARBA00022664"/>
    </source>
</evidence>
<reference evidence="12" key="1">
    <citation type="submission" date="2017-12" db="EMBL/GenBank/DDBJ databases">
        <title>Gene loss provides genomic basis for host adaptation in cereal stripe rust fungi.</title>
        <authorList>
            <person name="Xia C."/>
        </authorList>
    </citation>
    <scope>NUCLEOTIDE SEQUENCE [LARGE SCALE GENOMIC DNA]</scope>
    <source>
        <strain evidence="12">93-210</strain>
    </source>
</reference>
<proteinExistence type="predicted"/>
<feature type="compositionally biased region" description="Polar residues" evidence="10">
    <location>
        <begin position="1"/>
        <end position="15"/>
    </location>
</feature>
<dbReference type="InterPro" id="IPR036875">
    <property type="entry name" value="Znf_CCHC_sf"/>
</dbReference>
<dbReference type="InterPro" id="IPR039537">
    <property type="entry name" value="Retrotran_Ty1/copia-like"/>
</dbReference>
<dbReference type="GO" id="GO:0003964">
    <property type="term" value="F:RNA-directed DNA polymerase activity"/>
    <property type="evidence" value="ECO:0007669"/>
    <property type="project" value="UniProtKB-EC"/>
</dbReference>
<dbReference type="Pfam" id="PF00665">
    <property type="entry name" value="rve"/>
    <property type="match status" value="1"/>
</dbReference>
<keyword evidence="3" id="KW-0645">Protease</keyword>
<accession>A0A2S4V583</accession>
<dbReference type="GO" id="GO:0015074">
    <property type="term" value="P:DNA integration"/>
    <property type="evidence" value="ECO:0007669"/>
    <property type="project" value="InterPro"/>
</dbReference>
<dbReference type="Pfam" id="PF25597">
    <property type="entry name" value="SH3_retrovirus"/>
    <property type="match status" value="1"/>
</dbReference>
<evidence type="ECO:0000256" key="7">
    <source>
        <dbReference type="ARBA" id="ARBA00022884"/>
    </source>
</evidence>
<dbReference type="CDD" id="cd09272">
    <property type="entry name" value="RNase_HI_RT_Ty1"/>
    <property type="match status" value="1"/>
</dbReference>
<keyword evidence="6" id="KW-0378">Hydrolase</keyword>
<evidence type="ECO:0000256" key="6">
    <source>
        <dbReference type="ARBA" id="ARBA00022801"/>
    </source>
</evidence>
<dbReference type="SUPFAM" id="SSF56672">
    <property type="entry name" value="DNA/RNA polymerases"/>
    <property type="match status" value="1"/>
</dbReference>
<feature type="region of interest" description="Disordered" evidence="10">
    <location>
        <begin position="206"/>
        <end position="254"/>
    </location>
</feature>
<evidence type="ECO:0000313" key="13">
    <source>
        <dbReference type="Proteomes" id="UP000239156"/>
    </source>
</evidence>
<dbReference type="InterPro" id="IPR043502">
    <property type="entry name" value="DNA/RNA_pol_sf"/>
</dbReference>
<keyword evidence="4" id="KW-0479">Metal-binding</keyword>
<dbReference type="SUPFAM" id="SSF53098">
    <property type="entry name" value="Ribonuclease H-like"/>
    <property type="match status" value="1"/>
</dbReference>